<reference evidence="1" key="1">
    <citation type="submission" date="2021-03" db="EMBL/GenBank/DDBJ databases">
        <authorList>
            <consortium name="DOE Joint Genome Institute"/>
            <person name="Ahrendt S."/>
            <person name="Looney B.P."/>
            <person name="Miyauchi S."/>
            <person name="Morin E."/>
            <person name="Drula E."/>
            <person name="Courty P.E."/>
            <person name="Chicoki N."/>
            <person name="Fauchery L."/>
            <person name="Kohler A."/>
            <person name="Kuo A."/>
            <person name="Labutti K."/>
            <person name="Pangilinan J."/>
            <person name="Lipzen A."/>
            <person name="Riley R."/>
            <person name="Andreopoulos W."/>
            <person name="He G."/>
            <person name="Johnson J."/>
            <person name="Barry K.W."/>
            <person name="Grigoriev I.V."/>
            <person name="Nagy L."/>
            <person name="Hibbett D."/>
            <person name="Henrissat B."/>
            <person name="Matheny P.B."/>
            <person name="Labbe J."/>
            <person name="Martin F."/>
        </authorList>
    </citation>
    <scope>NUCLEOTIDE SEQUENCE</scope>
    <source>
        <strain evidence="1">HHB10654</strain>
    </source>
</reference>
<comment type="caution">
    <text evidence="1">The sequence shown here is derived from an EMBL/GenBank/DDBJ whole genome shotgun (WGS) entry which is preliminary data.</text>
</comment>
<name>A0ACB8SWH7_9AGAM</name>
<dbReference type="EMBL" id="MU277216">
    <property type="protein sequence ID" value="KAI0060815.1"/>
    <property type="molecule type" value="Genomic_DNA"/>
</dbReference>
<protein>
    <submittedName>
        <fullName evidence="1">Uncharacterized protein</fullName>
    </submittedName>
</protein>
<proteinExistence type="predicted"/>
<sequence>MLQRVTCAYLRCTTSYHPLIPLTVGQGLILHRGVKDPPDGGAFFSCSSPVWKQDVKDRTLYAKHLCAHVRAWHEHARRVVPDVDIAIEDLVLVTGCHLTASSLAAVVTPESPCGSSVWQVDVNFEPYHEAEYPLSSTRVVFSSSQHSFRRGTSGVAEYACCWPHTHNPDDIVNFAAADNCICLRGFRVKQRETETKESTREKTNLSEKGCKPDRLDRCHVLPALDYILKANRFLWPSADILLTDHSLVNHLSVDLAVVHDFDLRFEESSNCIAYVESLF</sequence>
<keyword evidence="2" id="KW-1185">Reference proteome</keyword>
<gene>
    <name evidence="1" type="ORF">BV25DRAFT_900885</name>
</gene>
<reference evidence="1" key="2">
    <citation type="journal article" date="2022" name="New Phytol.">
        <title>Evolutionary transition to the ectomycorrhizal habit in the genomes of a hyperdiverse lineage of mushroom-forming fungi.</title>
        <authorList>
            <person name="Looney B."/>
            <person name="Miyauchi S."/>
            <person name="Morin E."/>
            <person name="Drula E."/>
            <person name="Courty P.E."/>
            <person name="Kohler A."/>
            <person name="Kuo A."/>
            <person name="LaButti K."/>
            <person name="Pangilinan J."/>
            <person name="Lipzen A."/>
            <person name="Riley R."/>
            <person name="Andreopoulos W."/>
            <person name="He G."/>
            <person name="Johnson J."/>
            <person name="Nolan M."/>
            <person name="Tritt A."/>
            <person name="Barry K.W."/>
            <person name="Grigoriev I.V."/>
            <person name="Nagy L.G."/>
            <person name="Hibbett D."/>
            <person name="Henrissat B."/>
            <person name="Matheny P.B."/>
            <person name="Labbe J."/>
            <person name="Martin F.M."/>
        </authorList>
    </citation>
    <scope>NUCLEOTIDE SEQUENCE</scope>
    <source>
        <strain evidence="1">HHB10654</strain>
    </source>
</reference>
<organism evidence="1 2">
    <name type="scientific">Artomyces pyxidatus</name>
    <dbReference type="NCBI Taxonomy" id="48021"/>
    <lineage>
        <taxon>Eukaryota</taxon>
        <taxon>Fungi</taxon>
        <taxon>Dikarya</taxon>
        <taxon>Basidiomycota</taxon>
        <taxon>Agaricomycotina</taxon>
        <taxon>Agaricomycetes</taxon>
        <taxon>Russulales</taxon>
        <taxon>Auriscalpiaceae</taxon>
        <taxon>Artomyces</taxon>
    </lineage>
</organism>
<dbReference type="Proteomes" id="UP000814140">
    <property type="component" value="Unassembled WGS sequence"/>
</dbReference>
<evidence type="ECO:0000313" key="1">
    <source>
        <dbReference type="EMBL" id="KAI0060815.1"/>
    </source>
</evidence>
<accession>A0ACB8SWH7</accession>
<evidence type="ECO:0000313" key="2">
    <source>
        <dbReference type="Proteomes" id="UP000814140"/>
    </source>
</evidence>